<comment type="similarity">
    <text evidence="6 7">Belongs to the ClpX chaperone family.</text>
</comment>
<dbReference type="SMART" id="SM01086">
    <property type="entry name" value="ClpB_D2-small"/>
    <property type="match status" value="1"/>
</dbReference>
<evidence type="ECO:0000259" key="8">
    <source>
        <dbReference type="PROSITE" id="PS51902"/>
    </source>
</evidence>
<keyword evidence="1 6" id="KW-0479">Metal-binding</keyword>
<dbReference type="GO" id="GO:0051082">
    <property type="term" value="F:unfolded protein binding"/>
    <property type="evidence" value="ECO:0007669"/>
    <property type="project" value="UniProtKB-UniRule"/>
</dbReference>
<dbReference type="FunFam" id="1.10.8.60:FF:000002">
    <property type="entry name" value="ATP-dependent Clp protease ATP-binding subunit ClpX"/>
    <property type="match status" value="1"/>
</dbReference>
<keyword evidence="2 6" id="KW-0547">Nucleotide-binding</keyword>
<dbReference type="NCBIfam" id="NF003745">
    <property type="entry name" value="PRK05342.1"/>
    <property type="match status" value="1"/>
</dbReference>
<dbReference type="GO" id="GO:0005524">
    <property type="term" value="F:ATP binding"/>
    <property type="evidence" value="ECO:0007669"/>
    <property type="project" value="UniProtKB-UniRule"/>
</dbReference>
<evidence type="ECO:0000256" key="2">
    <source>
        <dbReference type="ARBA" id="ARBA00022741"/>
    </source>
</evidence>
<dbReference type="SUPFAM" id="SSF57716">
    <property type="entry name" value="Glucocorticoid receptor-like (DNA-binding domain)"/>
    <property type="match status" value="1"/>
</dbReference>
<dbReference type="KEGG" id="pmet:G4Y79_17420"/>
<dbReference type="Gene3D" id="6.20.220.10">
    <property type="entry name" value="ClpX chaperone, C4-type zinc finger domain"/>
    <property type="match status" value="1"/>
</dbReference>
<dbReference type="InterPro" id="IPR019489">
    <property type="entry name" value="Clp_ATPase_C"/>
</dbReference>
<dbReference type="GO" id="GO:0009376">
    <property type="term" value="C:HslUV protease complex"/>
    <property type="evidence" value="ECO:0007669"/>
    <property type="project" value="TreeGrafter"/>
</dbReference>
<dbReference type="GO" id="GO:0051603">
    <property type="term" value="P:proteolysis involved in protein catabolic process"/>
    <property type="evidence" value="ECO:0007669"/>
    <property type="project" value="TreeGrafter"/>
</dbReference>
<dbReference type="InterPro" id="IPR038366">
    <property type="entry name" value="Znf_CppX_C4_sf"/>
</dbReference>
<gene>
    <name evidence="6 9" type="primary">clpX</name>
    <name evidence="9" type="ORF">G4Y79_17420</name>
</gene>
<dbReference type="SMART" id="SM00994">
    <property type="entry name" value="zf-C4_ClpX"/>
    <property type="match status" value="1"/>
</dbReference>
<dbReference type="FunFam" id="3.40.50.300:FF:000005">
    <property type="entry name" value="ATP-dependent Clp protease ATP-binding subunit ClpX"/>
    <property type="match status" value="1"/>
</dbReference>
<keyword evidence="4 6" id="KW-0067">ATP-binding</keyword>
<keyword evidence="5 6" id="KW-0143">Chaperone</keyword>
<dbReference type="InterPro" id="IPR010603">
    <property type="entry name" value="Znf_CppX_C4"/>
</dbReference>
<feature type="binding site" evidence="6">
    <location>
        <begin position="119"/>
        <end position="126"/>
    </location>
    <ligand>
        <name>ATP</name>
        <dbReference type="ChEBI" id="CHEBI:30616"/>
    </ligand>
</feature>
<dbReference type="GO" id="GO:0046983">
    <property type="term" value="F:protein dimerization activity"/>
    <property type="evidence" value="ECO:0007669"/>
    <property type="project" value="UniProtKB-UniRule"/>
</dbReference>
<dbReference type="InterPro" id="IPR027417">
    <property type="entry name" value="P-loop_NTPase"/>
</dbReference>
<evidence type="ECO:0000256" key="7">
    <source>
        <dbReference type="PROSITE-ProRule" id="PRU01250"/>
    </source>
</evidence>
<evidence type="ECO:0000313" key="10">
    <source>
        <dbReference type="Proteomes" id="UP000594468"/>
    </source>
</evidence>
<dbReference type="SMART" id="SM00382">
    <property type="entry name" value="AAA"/>
    <property type="match status" value="1"/>
</dbReference>
<reference evidence="9 10" key="1">
    <citation type="submission" date="2020-02" db="EMBL/GenBank/DDBJ databases">
        <authorList>
            <person name="Zheng R.K."/>
            <person name="Sun C.M."/>
        </authorList>
    </citation>
    <scope>NUCLEOTIDE SEQUENCE [LARGE SCALE GENOMIC DNA]</scope>
    <source>
        <strain evidence="10">rifampicinis</strain>
    </source>
</reference>
<evidence type="ECO:0000256" key="6">
    <source>
        <dbReference type="HAMAP-Rule" id="MF_00175"/>
    </source>
</evidence>
<keyword evidence="9" id="KW-0378">Hydrolase</keyword>
<organism evidence="9 10">
    <name type="scientific">Phototrophicus methaneseepsis</name>
    <dbReference type="NCBI Taxonomy" id="2710758"/>
    <lineage>
        <taxon>Bacteria</taxon>
        <taxon>Bacillati</taxon>
        <taxon>Chloroflexota</taxon>
        <taxon>Candidatus Thermofontia</taxon>
        <taxon>Phototrophicales</taxon>
        <taxon>Phototrophicaceae</taxon>
        <taxon>Phototrophicus</taxon>
    </lineage>
</organism>
<dbReference type="GO" id="GO:0016887">
    <property type="term" value="F:ATP hydrolysis activity"/>
    <property type="evidence" value="ECO:0007669"/>
    <property type="project" value="InterPro"/>
</dbReference>
<dbReference type="GO" id="GO:0008270">
    <property type="term" value="F:zinc ion binding"/>
    <property type="evidence" value="ECO:0007669"/>
    <property type="project" value="UniProtKB-UniRule"/>
</dbReference>
<dbReference type="Pfam" id="PF07724">
    <property type="entry name" value="AAA_2"/>
    <property type="match status" value="1"/>
</dbReference>
<feature type="domain" description="ClpX-type ZB" evidence="8">
    <location>
        <begin position="1"/>
        <end position="53"/>
    </location>
</feature>
<dbReference type="Gene3D" id="1.10.8.60">
    <property type="match status" value="1"/>
</dbReference>
<dbReference type="Pfam" id="PF06689">
    <property type="entry name" value="zf-C4_ClpX"/>
    <property type="match status" value="1"/>
</dbReference>
<dbReference type="Pfam" id="PF10431">
    <property type="entry name" value="ClpB_D2-small"/>
    <property type="match status" value="1"/>
</dbReference>
<protein>
    <recommendedName>
        <fullName evidence="6">ATP-dependent Clp protease ATP-binding subunit ClpX</fullName>
    </recommendedName>
</protein>
<dbReference type="GO" id="GO:0140662">
    <property type="term" value="F:ATP-dependent protein folding chaperone"/>
    <property type="evidence" value="ECO:0007669"/>
    <property type="project" value="InterPro"/>
</dbReference>
<comment type="function">
    <text evidence="6">ATP-dependent specificity component of the Clp protease. It directs the protease to specific substrates. Can perform chaperone functions in the absence of ClpP.</text>
</comment>
<feature type="binding site" evidence="6 7">
    <location>
        <position position="34"/>
    </location>
    <ligand>
        <name>Zn(2+)</name>
        <dbReference type="ChEBI" id="CHEBI:29105"/>
    </ligand>
</feature>
<evidence type="ECO:0000313" key="9">
    <source>
        <dbReference type="EMBL" id="QPC85240.1"/>
    </source>
</evidence>
<evidence type="ECO:0000256" key="3">
    <source>
        <dbReference type="ARBA" id="ARBA00022833"/>
    </source>
</evidence>
<proteinExistence type="inferred from homology"/>
<dbReference type="Proteomes" id="UP000594468">
    <property type="component" value="Chromosome"/>
</dbReference>
<sequence length="432" mass="47266">MVNYPPGGHKCSFCGKSHDEVERLIAGPDNVFICNYCVELCHNLLADEDYTDTGAPDFQLDRLLAPREIMAHLDEYVVGQEYAKRVLSVAVYNHYKRIQADGAEKDVELGKSNILMIGPTGSGKTFLAQNLARILDVPFCIADATALTEAGYVGEDVENILLRLIQAADGDIARAERGIIYIDEIDKIARKSNDNPSITRDVSGEGVQQALLKIIEGTTANVPPQGGRKHPHQEFLQIDTSRILFICGGTFEGIQNVIAKRVGVKGSLGFKTESRSARDIGELLRRVSPEDLISHGLIPELVGRLPVIVGVDPLDRDALVRILIEPKNSLTRQYQYLLSLDSVDLEFAESALGAAADLAMKRGTGARGLRSIIEKSLLDVMFEVPGKDDVSRVVVDDNVIKGDKRPDIYSVDGMQYEWTDGGSLKPPEKPAA</sequence>
<dbReference type="InterPro" id="IPR003593">
    <property type="entry name" value="AAA+_ATPase"/>
</dbReference>
<keyword evidence="9" id="KW-0645">Protease</keyword>
<dbReference type="NCBIfam" id="TIGR00382">
    <property type="entry name" value="clpX"/>
    <property type="match status" value="1"/>
</dbReference>
<dbReference type="PANTHER" id="PTHR48102:SF7">
    <property type="entry name" value="ATP-DEPENDENT CLP PROTEASE ATP-BINDING SUBUNIT CLPX-LIKE, MITOCHONDRIAL"/>
    <property type="match status" value="1"/>
</dbReference>
<evidence type="ECO:0000256" key="4">
    <source>
        <dbReference type="ARBA" id="ARBA00022840"/>
    </source>
</evidence>
<feature type="binding site" evidence="6 7">
    <location>
        <position position="37"/>
    </location>
    <ligand>
        <name>Zn(2+)</name>
        <dbReference type="ChEBI" id="CHEBI:29105"/>
    </ligand>
</feature>
<dbReference type="GO" id="GO:0008233">
    <property type="term" value="F:peptidase activity"/>
    <property type="evidence" value="ECO:0007669"/>
    <property type="project" value="UniProtKB-KW"/>
</dbReference>
<dbReference type="CDD" id="cd19497">
    <property type="entry name" value="RecA-like_ClpX"/>
    <property type="match status" value="1"/>
</dbReference>
<feature type="binding site" evidence="6 7">
    <location>
        <position position="14"/>
    </location>
    <ligand>
        <name>Zn(2+)</name>
        <dbReference type="ChEBI" id="CHEBI:29105"/>
    </ligand>
</feature>
<dbReference type="AlphaFoldDB" id="A0A7S8EDZ6"/>
<dbReference type="InterPro" id="IPR050052">
    <property type="entry name" value="ATP-dep_Clp_protease_ClpX"/>
</dbReference>
<dbReference type="InterPro" id="IPR003959">
    <property type="entry name" value="ATPase_AAA_core"/>
</dbReference>
<dbReference type="InterPro" id="IPR004487">
    <property type="entry name" value="Clp_protease_ATP-bd_su_ClpX"/>
</dbReference>
<dbReference type="GO" id="GO:0051301">
    <property type="term" value="P:cell division"/>
    <property type="evidence" value="ECO:0007669"/>
    <property type="project" value="TreeGrafter"/>
</dbReference>
<dbReference type="HAMAP" id="MF_00175">
    <property type="entry name" value="ClpX"/>
    <property type="match status" value="1"/>
</dbReference>
<dbReference type="InterPro" id="IPR046425">
    <property type="entry name" value="ClpX_bact"/>
</dbReference>
<accession>A0A7S8EDZ6</accession>
<dbReference type="InterPro" id="IPR059188">
    <property type="entry name" value="Znf_CLPX-like"/>
</dbReference>
<dbReference type="EMBL" id="CP062983">
    <property type="protein sequence ID" value="QPC85240.1"/>
    <property type="molecule type" value="Genomic_DNA"/>
</dbReference>
<comment type="subunit">
    <text evidence="6">Component of the ClpX-ClpP complex. Forms a hexameric ring that, in the presence of ATP, binds to fourteen ClpP subunits assembled into a disk-like structure with a central cavity, resembling the structure of eukaryotic proteasomes.</text>
</comment>
<dbReference type="Gene3D" id="3.40.50.300">
    <property type="entry name" value="P-loop containing nucleotide triphosphate hydrolases"/>
    <property type="match status" value="1"/>
</dbReference>
<feature type="binding site" evidence="6 7">
    <location>
        <position position="11"/>
    </location>
    <ligand>
        <name>Zn(2+)</name>
        <dbReference type="ChEBI" id="CHEBI:29105"/>
    </ligand>
</feature>
<dbReference type="PANTHER" id="PTHR48102">
    <property type="entry name" value="ATP-DEPENDENT CLP PROTEASE ATP-BINDING SUBUNIT CLPX-LIKE, MITOCHONDRIAL-RELATED"/>
    <property type="match status" value="1"/>
</dbReference>
<keyword evidence="3 6" id="KW-0862">Zinc</keyword>
<dbReference type="SUPFAM" id="SSF52540">
    <property type="entry name" value="P-loop containing nucleoside triphosphate hydrolases"/>
    <property type="match status" value="1"/>
</dbReference>
<dbReference type="PROSITE" id="PS51902">
    <property type="entry name" value="CLPX_ZB"/>
    <property type="match status" value="1"/>
</dbReference>
<keyword evidence="10" id="KW-1185">Reference proteome</keyword>
<evidence type="ECO:0000256" key="1">
    <source>
        <dbReference type="ARBA" id="ARBA00022723"/>
    </source>
</evidence>
<name>A0A7S8EDZ6_9CHLR</name>
<evidence type="ECO:0000256" key="5">
    <source>
        <dbReference type="ARBA" id="ARBA00023186"/>
    </source>
</evidence>